<dbReference type="GO" id="GO:0006508">
    <property type="term" value="P:proteolysis"/>
    <property type="evidence" value="ECO:0007669"/>
    <property type="project" value="UniProtKB-KW"/>
</dbReference>
<reference evidence="5 6" key="1">
    <citation type="submission" date="2017-07" db="EMBL/GenBank/DDBJ databases">
        <title>Draft Genome Sequences of Select Purple Nonsulfur Bacteria.</title>
        <authorList>
            <person name="Lasarre B."/>
            <person name="Mckinlay J.B."/>
        </authorList>
    </citation>
    <scope>NUCLEOTIDE SEQUENCE [LARGE SCALE GENOMIC DNA]</scope>
    <source>
        <strain evidence="5 6">DSM 11907</strain>
    </source>
</reference>
<keyword evidence="1" id="KW-1188">Viral release from host cell</keyword>
<evidence type="ECO:0000313" key="6">
    <source>
        <dbReference type="Proteomes" id="UP000248863"/>
    </source>
</evidence>
<evidence type="ECO:0000256" key="2">
    <source>
        <dbReference type="ARBA" id="ARBA00022670"/>
    </source>
</evidence>
<dbReference type="RefSeq" id="WP_111356099.1">
    <property type="nucleotide sequence ID" value="NZ_NHSK01000156.1"/>
</dbReference>
<sequence>MSTEDKIIRKAFAGIGVAGSIVDKNVGGDQRTFRVVASDGNVDRDGDRIEPGGWRLDAAPTCFLFSHDRRAIVGAAENLRVTNGRLEAVCRFAPPGASVLADEVCALVQAGILKSVSVGFLPIKAEPMQGGGFRIIEAELIEISWVSAPSNRGAGVISSSGGKSVNLSDTERRRALARATAAQAGAAATLAGAAAQATLAATRPYAPAKTYHDKHELLAAARDAEAAARRTLDGTAHALPMPAQSRGVRLVRMSDGSVILR</sequence>
<proteinExistence type="predicted"/>
<name>A0A327KR19_9BRAD</name>
<protein>
    <recommendedName>
        <fullName evidence="4">Prohead serine protease domain-containing protein</fullName>
    </recommendedName>
</protein>
<keyword evidence="6" id="KW-1185">Reference proteome</keyword>
<keyword evidence="2" id="KW-0645">Protease</keyword>
<evidence type="ECO:0000256" key="3">
    <source>
        <dbReference type="ARBA" id="ARBA00022801"/>
    </source>
</evidence>
<dbReference type="OrthoDB" id="9804926at2"/>
<dbReference type="Pfam" id="PF04586">
    <property type="entry name" value="Peptidase_S78"/>
    <property type="match status" value="1"/>
</dbReference>
<evidence type="ECO:0000313" key="5">
    <source>
        <dbReference type="EMBL" id="RAI40717.1"/>
    </source>
</evidence>
<dbReference type="InterPro" id="IPR054613">
    <property type="entry name" value="Peptidase_S78_dom"/>
</dbReference>
<feature type="domain" description="Prohead serine protease" evidence="4">
    <location>
        <begin position="62"/>
        <end position="157"/>
    </location>
</feature>
<accession>A0A327KR19</accession>
<dbReference type="AlphaFoldDB" id="A0A327KR19"/>
<dbReference type="Proteomes" id="UP000248863">
    <property type="component" value="Unassembled WGS sequence"/>
</dbReference>
<organism evidence="5 6">
    <name type="scientific">Rhodoplanes elegans</name>
    <dbReference type="NCBI Taxonomy" id="29408"/>
    <lineage>
        <taxon>Bacteria</taxon>
        <taxon>Pseudomonadati</taxon>
        <taxon>Pseudomonadota</taxon>
        <taxon>Alphaproteobacteria</taxon>
        <taxon>Hyphomicrobiales</taxon>
        <taxon>Nitrobacteraceae</taxon>
        <taxon>Rhodoplanes</taxon>
    </lineage>
</organism>
<dbReference type="EMBL" id="NPEU01000034">
    <property type="protein sequence ID" value="RAI40717.1"/>
    <property type="molecule type" value="Genomic_DNA"/>
</dbReference>
<comment type="caution">
    <text evidence="5">The sequence shown here is derived from an EMBL/GenBank/DDBJ whole genome shotgun (WGS) entry which is preliminary data.</text>
</comment>
<evidence type="ECO:0000256" key="1">
    <source>
        <dbReference type="ARBA" id="ARBA00022612"/>
    </source>
</evidence>
<gene>
    <name evidence="5" type="ORF">CH338_05365</name>
</gene>
<dbReference type="GO" id="GO:0008233">
    <property type="term" value="F:peptidase activity"/>
    <property type="evidence" value="ECO:0007669"/>
    <property type="project" value="UniProtKB-KW"/>
</dbReference>
<evidence type="ECO:0000259" key="4">
    <source>
        <dbReference type="Pfam" id="PF04586"/>
    </source>
</evidence>
<keyword evidence="3" id="KW-0378">Hydrolase</keyword>